<dbReference type="GO" id="GO:0004016">
    <property type="term" value="F:adenylate cyclase activity"/>
    <property type="evidence" value="ECO:0007669"/>
    <property type="project" value="TreeGrafter"/>
</dbReference>
<dbReference type="Gene3D" id="1.10.10.10">
    <property type="entry name" value="Winged helix-like DNA-binding domain superfamily/Winged helix DNA-binding domain"/>
    <property type="match status" value="1"/>
</dbReference>
<dbReference type="PANTHER" id="PTHR16305:SF35">
    <property type="entry name" value="TRANSCRIPTIONAL ACTIVATOR DOMAIN"/>
    <property type="match status" value="1"/>
</dbReference>
<dbReference type="Proteomes" id="UP000295075">
    <property type="component" value="Unassembled WGS sequence"/>
</dbReference>
<organism evidence="5 6">
    <name type="scientific">Kribbella albertanoniae</name>
    <dbReference type="NCBI Taxonomy" id="1266829"/>
    <lineage>
        <taxon>Bacteria</taxon>
        <taxon>Bacillati</taxon>
        <taxon>Actinomycetota</taxon>
        <taxon>Actinomycetes</taxon>
        <taxon>Propionibacteriales</taxon>
        <taxon>Kribbellaceae</taxon>
        <taxon>Kribbella</taxon>
    </lineage>
</organism>
<dbReference type="Pfam" id="PF13191">
    <property type="entry name" value="AAA_16"/>
    <property type="match status" value="1"/>
</dbReference>
<evidence type="ECO:0000313" key="5">
    <source>
        <dbReference type="EMBL" id="TDC30973.1"/>
    </source>
</evidence>
<dbReference type="SUPFAM" id="SSF46894">
    <property type="entry name" value="C-terminal effector domain of the bipartite response regulators"/>
    <property type="match status" value="1"/>
</dbReference>
<dbReference type="GO" id="GO:0003677">
    <property type="term" value="F:DNA binding"/>
    <property type="evidence" value="ECO:0007669"/>
    <property type="project" value="InterPro"/>
</dbReference>
<keyword evidence="6" id="KW-1185">Reference proteome</keyword>
<dbReference type="InterPro" id="IPR000792">
    <property type="entry name" value="Tscrpt_reg_LuxR_C"/>
</dbReference>
<dbReference type="PROSITE" id="PS00622">
    <property type="entry name" value="HTH_LUXR_1"/>
    <property type="match status" value="1"/>
</dbReference>
<sequence>MAMATVHPAGRQDYDRLTGTLEAGWHGVRGIAIVGEAGIGKTYLADATARVAAELGWTVAATTAVEHERSSSFAALAGPLAQALGASLPDLASDDPRCSSITRRHRLYDVIGSTLSDGSGDLLMVIDDLHWADPDSQRLICSLLQRPMERKILIAVVYRRALMLEADQRATLHMLERATKITITPRRLTRRESADLLGLPDGPQVQRMHQAGNGNPRYLLALARPEELTALVQREMALLTDRSSTVLQASALLGASFDSSLLPEITGLDQRTVDEAIDELLSHDLLEAMHLRRLRFSKPAFRRGVLATMPRATRRTLHAAAATELTRREASPTTIAPHVERVARHGDVAAVDVLRSAADIARWQDPRSAARWLCTASELVPGQESLQVAHASVLMTLGRLSEAQQALPHASLRGGGILNAHLRVLQSRPVHDVPNVVEPGIRLFDLVEVELLLGRYKSASQRLPALSELPPFVPNALQVAASLCLGERLAAEEAMARTGILLRTTTDADLAPYIGSIVWAGLGALHLDRLTIALEAAERGLAIIDAVGNELYRAPLLCLLSWAAPSPEDATATMAQARTAARLVGSPLYATLTHASPADLFSAAGIFCVREKPPASSALTRRELAVAELVADGATNRQIATALFLSERTVERHLSRIFTKLDISTRSSLAALVGARGTQWPLPSGRSGAAGPAIRAVGSPTAR</sequence>
<feature type="region of interest" description="Disordered" evidence="3">
    <location>
        <begin position="683"/>
        <end position="703"/>
    </location>
</feature>
<gene>
    <name evidence="5" type="ORF">E1261_11990</name>
</gene>
<evidence type="ECO:0000256" key="3">
    <source>
        <dbReference type="SAM" id="MobiDB-lite"/>
    </source>
</evidence>
<evidence type="ECO:0000313" key="6">
    <source>
        <dbReference type="Proteomes" id="UP000295075"/>
    </source>
</evidence>
<evidence type="ECO:0000256" key="1">
    <source>
        <dbReference type="ARBA" id="ARBA00022741"/>
    </source>
</evidence>
<dbReference type="InterPro" id="IPR016032">
    <property type="entry name" value="Sig_transdc_resp-reg_C-effctor"/>
</dbReference>
<dbReference type="CDD" id="cd06170">
    <property type="entry name" value="LuxR_C_like"/>
    <property type="match status" value="1"/>
</dbReference>
<keyword evidence="1" id="KW-0547">Nucleotide-binding</keyword>
<dbReference type="GO" id="GO:0006355">
    <property type="term" value="P:regulation of DNA-templated transcription"/>
    <property type="evidence" value="ECO:0007669"/>
    <property type="project" value="InterPro"/>
</dbReference>
<dbReference type="GO" id="GO:0005524">
    <property type="term" value="F:ATP binding"/>
    <property type="evidence" value="ECO:0007669"/>
    <property type="project" value="UniProtKB-KW"/>
</dbReference>
<dbReference type="EMBL" id="SMKA01000038">
    <property type="protein sequence ID" value="TDC30973.1"/>
    <property type="molecule type" value="Genomic_DNA"/>
</dbReference>
<reference evidence="5 6" key="1">
    <citation type="submission" date="2019-03" db="EMBL/GenBank/DDBJ databases">
        <title>Draft genome sequences of novel Actinobacteria.</title>
        <authorList>
            <person name="Sahin N."/>
            <person name="Ay H."/>
            <person name="Saygin H."/>
        </authorList>
    </citation>
    <scope>NUCLEOTIDE SEQUENCE [LARGE SCALE GENOMIC DNA]</scope>
    <source>
        <strain evidence="5 6">JCM 30547</strain>
    </source>
</reference>
<dbReference type="PRINTS" id="PR00038">
    <property type="entry name" value="HTHLUXR"/>
</dbReference>
<dbReference type="OrthoDB" id="3795727at2"/>
<name>A0A4R4Q7S1_9ACTN</name>
<dbReference type="InterPro" id="IPR036388">
    <property type="entry name" value="WH-like_DNA-bd_sf"/>
</dbReference>
<dbReference type="Gene3D" id="3.40.50.300">
    <property type="entry name" value="P-loop containing nucleotide triphosphate hydrolases"/>
    <property type="match status" value="1"/>
</dbReference>
<proteinExistence type="predicted"/>
<dbReference type="InterPro" id="IPR027417">
    <property type="entry name" value="P-loop_NTPase"/>
</dbReference>
<dbReference type="SUPFAM" id="SSF52540">
    <property type="entry name" value="P-loop containing nucleoside triphosphate hydrolases"/>
    <property type="match status" value="1"/>
</dbReference>
<dbReference type="PANTHER" id="PTHR16305">
    <property type="entry name" value="TESTICULAR SOLUBLE ADENYLYL CYCLASE"/>
    <property type="match status" value="1"/>
</dbReference>
<dbReference type="PROSITE" id="PS50043">
    <property type="entry name" value="HTH_LUXR_2"/>
    <property type="match status" value="1"/>
</dbReference>
<dbReference type="SMART" id="SM00421">
    <property type="entry name" value="HTH_LUXR"/>
    <property type="match status" value="1"/>
</dbReference>
<accession>A0A4R4Q7S1</accession>
<protein>
    <recommendedName>
        <fullName evidence="4">HTH luxR-type domain-containing protein</fullName>
    </recommendedName>
</protein>
<dbReference type="AlphaFoldDB" id="A0A4R4Q7S1"/>
<dbReference type="Pfam" id="PF00196">
    <property type="entry name" value="GerE"/>
    <property type="match status" value="1"/>
</dbReference>
<evidence type="ECO:0000259" key="4">
    <source>
        <dbReference type="PROSITE" id="PS50043"/>
    </source>
</evidence>
<keyword evidence="2" id="KW-0067">ATP-binding</keyword>
<evidence type="ECO:0000256" key="2">
    <source>
        <dbReference type="ARBA" id="ARBA00022840"/>
    </source>
</evidence>
<dbReference type="GO" id="GO:0005737">
    <property type="term" value="C:cytoplasm"/>
    <property type="evidence" value="ECO:0007669"/>
    <property type="project" value="TreeGrafter"/>
</dbReference>
<comment type="caution">
    <text evidence="5">The sequence shown here is derived from an EMBL/GenBank/DDBJ whole genome shotgun (WGS) entry which is preliminary data.</text>
</comment>
<dbReference type="InterPro" id="IPR041664">
    <property type="entry name" value="AAA_16"/>
</dbReference>
<feature type="domain" description="HTH luxR-type" evidence="4">
    <location>
        <begin position="612"/>
        <end position="677"/>
    </location>
</feature>